<evidence type="ECO:0000256" key="4">
    <source>
        <dbReference type="ARBA" id="ARBA00022679"/>
    </source>
</evidence>
<accession>A0A072NFY4</accession>
<dbReference type="GO" id="GO:0005524">
    <property type="term" value="F:ATP binding"/>
    <property type="evidence" value="ECO:0007669"/>
    <property type="project" value="UniProtKB-KW"/>
</dbReference>
<dbReference type="Gene3D" id="1.10.287.130">
    <property type="match status" value="1"/>
</dbReference>
<evidence type="ECO:0000256" key="1">
    <source>
        <dbReference type="ARBA" id="ARBA00000085"/>
    </source>
</evidence>
<evidence type="ECO:0000256" key="7">
    <source>
        <dbReference type="ARBA" id="ARBA00022840"/>
    </source>
</evidence>
<dbReference type="GO" id="GO:0000155">
    <property type="term" value="F:phosphorelay sensor kinase activity"/>
    <property type="evidence" value="ECO:0007669"/>
    <property type="project" value="InterPro"/>
</dbReference>
<evidence type="ECO:0000313" key="12">
    <source>
        <dbReference type="Proteomes" id="UP000027936"/>
    </source>
</evidence>
<keyword evidence="5" id="KW-0547">Nucleotide-binding</keyword>
<dbReference type="PATRIC" id="fig|1348973.3.peg.4575"/>
<feature type="coiled-coil region" evidence="9">
    <location>
        <begin position="21"/>
        <end position="48"/>
    </location>
</feature>
<dbReference type="InterPro" id="IPR036890">
    <property type="entry name" value="HATPase_C_sf"/>
</dbReference>
<gene>
    <name evidence="11" type="ORF">M670_04704</name>
</gene>
<dbReference type="PANTHER" id="PTHR43065">
    <property type="entry name" value="SENSOR HISTIDINE KINASE"/>
    <property type="match status" value="1"/>
</dbReference>
<comment type="caution">
    <text evidence="11">The sequence shown here is derived from an EMBL/GenBank/DDBJ whole genome shotgun (WGS) entry which is preliminary data.</text>
</comment>
<feature type="domain" description="Histidine kinase" evidence="10">
    <location>
        <begin position="57"/>
        <end position="264"/>
    </location>
</feature>
<keyword evidence="3" id="KW-0597">Phosphoprotein</keyword>
<dbReference type="InterPro" id="IPR003594">
    <property type="entry name" value="HATPase_dom"/>
</dbReference>
<dbReference type="PANTHER" id="PTHR43065:SF46">
    <property type="entry name" value="C4-DICARBOXYLATE TRANSPORT SENSOR PROTEIN DCTB"/>
    <property type="match status" value="1"/>
</dbReference>
<evidence type="ECO:0000313" key="11">
    <source>
        <dbReference type="EMBL" id="KEF36107.1"/>
    </source>
</evidence>
<dbReference type="PRINTS" id="PR00344">
    <property type="entry name" value="BCTRLSENSOR"/>
</dbReference>
<evidence type="ECO:0000256" key="3">
    <source>
        <dbReference type="ARBA" id="ARBA00022553"/>
    </source>
</evidence>
<keyword evidence="9" id="KW-0175">Coiled coil</keyword>
<dbReference type="OrthoDB" id="9815750at2"/>
<evidence type="ECO:0000256" key="2">
    <source>
        <dbReference type="ARBA" id="ARBA00012438"/>
    </source>
</evidence>
<dbReference type="InterPro" id="IPR004358">
    <property type="entry name" value="Sig_transdc_His_kin-like_C"/>
</dbReference>
<keyword evidence="7" id="KW-0067">ATP-binding</keyword>
<dbReference type="Gene3D" id="3.30.565.10">
    <property type="entry name" value="Histidine kinase-like ATPase, C-terminal domain"/>
    <property type="match status" value="1"/>
</dbReference>
<dbReference type="SUPFAM" id="SSF55874">
    <property type="entry name" value="ATPase domain of HSP90 chaperone/DNA topoisomerase II/histidine kinase"/>
    <property type="match status" value="1"/>
</dbReference>
<evidence type="ECO:0000256" key="5">
    <source>
        <dbReference type="ARBA" id="ARBA00022741"/>
    </source>
</evidence>
<dbReference type="InterPro" id="IPR005467">
    <property type="entry name" value="His_kinase_dom"/>
</dbReference>
<dbReference type="CDD" id="cd00082">
    <property type="entry name" value="HisKA"/>
    <property type="match status" value="1"/>
</dbReference>
<reference evidence="11 12" key="1">
    <citation type="submission" date="2014-04" db="EMBL/GenBank/DDBJ databases">
        <title>Draft genome sequence of Bacillus azotoformans MEV2011, a (co-) denitrifying strain unable to grow in the presence of oxygen.</title>
        <authorList>
            <person name="Nielsen M."/>
            <person name="Schreiber L."/>
            <person name="Finster K."/>
            <person name="Schramm A."/>
        </authorList>
    </citation>
    <scope>NUCLEOTIDE SEQUENCE [LARGE SCALE GENOMIC DNA]</scope>
    <source>
        <strain evidence="11 12">MEV2011</strain>
    </source>
</reference>
<dbReference type="RefSeq" id="WP_051678369.1">
    <property type="nucleotide sequence ID" value="NZ_JJRY01000035.1"/>
</dbReference>
<dbReference type="EC" id="2.7.13.3" evidence="2"/>
<dbReference type="SUPFAM" id="SSF47384">
    <property type="entry name" value="Homodimeric domain of signal transducing histidine kinase"/>
    <property type="match status" value="1"/>
</dbReference>
<dbReference type="InterPro" id="IPR003661">
    <property type="entry name" value="HisK_dim/P_dom"/>
</dbReference>
<protein>
    <recommendedName>
        <fullName evidence="2">histidine kinase</fullName>
        <ecNumber evidence="2">2.7.13.3</ecNumber>
    </recommendedName>
</protein>
<keyword evidence="6 11" id="KW-0418">Kinase</keyword>
<dbReference type="InterPro" id="IPR036097">
    <property type="entry name" value="HisK_dim/P_sf"/>
</dbReference>
<evidence type="ECO:0000256" key="8">
    <source>
        <dbReference type="ARBA" id="ARBA00023012"/>
    </source>
</evidence>
<dbReference type="Pfam" id="PF02518">
    <property type="entry name" value="HATPase_c"/>
    <property type="match status" value="1"/>
</dbReference>
<dbReference type="AlphaFoldDB" id="A0A072NFY4"/>
<evidence type="ECO:0000259" key="10">
    <source>
        <dbReference type="PROSITE" id="PS50109"/>
    </source>
</evidence>
<dbReference type="Pfam" id="PF00512">
    <property type="entry name" value="HisKA"/>
    <property type="match status" value="1"/>
</dbReference>
<dbReference type="PROSITE" id="PS50109">
    <property type="entry name" value="HIS_KIN"/>
    <property type="match status" value="1"/>
</dbReference>
<dbReference type="SMART" id="SM00387">
    <property type="entry name" value="HATPase_c"/>
    <property type="match status" value="1"/>
</dbReference>
<name>A0A072NFY4_SCHAZ</name>
<evidence type="ECO:0000256" key="6">
    <source>
        <dbReference type="ARBA" id="ARBA00022777"/>
    </source>
</evidence>
<dbReference type="Proteomes" id="UP000027936">
    <property type="component" value="Unassembled WGS sequence"/>
</dbReference>
<organism evidence="11 12">
    <name type="scientific">Schinkia azotoformans MEV2011</name>
    <dbReference type="NCBI Taxonomy" id="1348973"/>
    <lineage>
        <taxon>Bacteria</taxon>
        <taxon>Bacillati</taxon>
        <taxon>Bacillota</taxon>
        <taxon>Bacilli</taxon>
        <taxon>Bacillales</taxon>
        <taxon>Bacillaceae</taxon>
        <taxon>Calidifontibacillus/Schinkia group</taxon>
        <taxon>Schinkia</taxon>
    </lineage>
</organism>
<keyword evidence="8" id="KW-0902">Two-component regulatory system</keyword>
<proteinExistence type="predicted"/>
<comment type="catalytic activity">
    <reaction evidence="1">
        <text>ATP + protein L-histidine = ADP + protein N-phospho-L-histidine.</text>
        <dbReference type="EC" id="2.7.13.3"/>
    </reaction>
</comment>
<evidence type="ECO:0000256" key="9">
    <source>
        <dbReference type="SAM" id="Coils"/>
    </source>
</evidence>
<sequence>MIIFIKNRILHKRTQELNAINKLLTIENENHMTTVQSLQEEMNKLTQIKTVSEIAASISHEVRNPLTVTRGFTQLLRDGSLSDEQRNQYIRLSLEELDRAERIIGDYLTFAKPSIENEEVLHLDKEIKYIVQVIKPYATLNDITVEVNMEDCQYTILGEKQKLHQSLLNIVKNGIEAMERKGKISIELKKYNDLAQLIIEDNGKGMSKEQINKIGTPYFSTKEKGTGLGTMVAFNIIKAMQGDYTIESQIGKGTSFCITFPLVE</sequence>
<dbReference type="EMBL" id="JJRY01000035">
    <property type="protein sequence ID" value="KEF36107.1"/>
    <property type="molecule type" value="Genomic_DNA"/>
</dbReference>
<keyword evidence="4" id="KW-0808">Transferase</keyword>
<dbReference type="SMART" id="SM00388">
    <property type="entry name" value="HisKA"/>
    <property type="match status" value="1"/>
</dbReference>